<evidence type="ECO:0000313" key="1">
    <source>
        <dbReference type="EMBL" id="VBB39906.1"/>
    </source>
</evidence>
<reference evidence="1" key="1">
    <citation type="submission" date="2018-07" db="EMBL/GenBank/DDBJ databases">
        <authorList>
            <consortium name="Genoscope - CEA"/>
            <person name="William W."/>
        </authorList>
    </citation>
    <scope>NUCLEOTIDE SEQUENCE</scope>
    <source>
        <strain evidence="1">IK1</strain>
    </source>
</reference>
<protein>
    <submittedName>
        <fullName evidence="1">Uncharacterized protein</fullName>
    </submittedName>
</protein>
<accession>A0A652ZVV3</accession>
<proteinExistence type="predicted"/>
<sequence length="83" mass="9454">MILYDFICERCGIMESIYVDPDKINETEQLCPACAKKLRRKYSSPAIKVAFRAGHDPYTGMNFNSQAAREKYMAENGIIKAVE</sequence>
<gene>
    <name evidence="1" type="ORF">TRIP_E230089</name>
</gene>
<organism evidence="1">
    <name type="scientific">uncultured Spirochaetota bacterium</name>
    <dbReference type="NCBI Taxonomy" id="460511"/>
    <lineage>
        <taxon>Bacteria</taxon>
        <taxon>Pseudomonadati</taxon>
        <taxon>Spirochaetota</taxon>
        <taxon>environmental samples</taxon>
    </lineage>
</organism>
<dbReference type="EMBL" id="UPXP01000016">
    <property type="protein sequence ID" value="VBB39906.1"/>
    <property type="molecule type" value="Genomic_DNA"/>
</dbReference>
<dbReference type="AlphaFoldDB" id="A0A652ZVV3"/>
<name>A0A652ZVV3_9SPIR</name>